<dbReference type="Gene3D" id="3.40.50.300">
    <property type="entry name" value="P-loop containing nucleotide triphosphate hydrolases"/>
    <property type="match status" value="1"/>
</dbReference>
<evidence type="ECO:0008006" key="3">
    <source>
        <dbReference type="Google" id="ProtNLM"/>
    </source>
</evidence>
<evidence type="ECO:0000313" key="2">
    <source>
        <dbReference type="Proteomes" id="UP000698800"/>
    </source>
</evidence>
<dbReference type="EMBL" id="JAGHQL010000014">
    <property type="protein sequence ID" value="KAH0544745.1"/>
    <property type="molecule type" value="Genomic_DNA"/>
</dbReference>
<organism evidence="1 2">
    <name type="scientific">Glutinoglossum americanum</name>
    <dbReference type="NCBI Taxonomy" id="1670608"/>
    <lineage>
        <taxon>Eukaryota</taxon>
        <taxon>Fungi</taxon>
        <taxon>Dikarya</taxon>
        <taxon>Ascomycota</taxon>
        <taxon>Pezizomycotina</taxon>
        <taxon>Geoglossomycetes</taxon>
        <taxon>Geoglossales</taxon>
        <taxon>Geoglossaceae</taxon>
        <taxon>Glutinoglossum</taxon>
    </lineage>
</organism>
<dbReference type="Proteomes" id="UP000698800">
    <property type="component" value="Unassembled WGS sequence"/>
</dbReference>
<dbReference type="SUPFAM" id="SSF52540">
    <property type="entry name" value="P-loop containing nucleoside triphosphate hydrolases"/>
    <property type="match status" value="1"/>
</dbReference>
<protein>
    <recommendedName>
        <fullName evidence="3">Zona occludens toxin N-terminal domain-containing protein</fullName>
    </recommendedName>
</protein>
<sequence>MAASSTLSPELNAWVRSQYHIVGIDNKGNFIGSNAFKAKLISAYPSQELAIRQIVNNLNFKPSEAAFLALPNPQFRCGSNVASVTVLVSPSNYLNLRTSYGQIPGVTVHPFKLRSRDLNIGVMLKLMSVDQTQGPPLYMSQVTKVLRGMAAETIGCINYGAFKRHLGQLNLDGKQREFLGQRLDLLESFLDLNGSTTSPGFEAGGVTIIDLSCPFMDANTACVLFQIGMSMYLESNSTAGKAIVVDEAHKYMTDTPASRDLTESLLTVIRQQRHYGVRVIISTQEPTVSPRLIDLCSITVIHRFSSPEWFNVLRKHISIVGEQVVTNGLDELFEGILNLRTGEAIVFAPSAVVQRREGEEPSGKLNGELLKMRMRKRLSWDSGKSIVCI</sequence>
<accession>A0A9P8IBV3</accession>
<reference evidence="1" key="1">
    <citation type="submission" date="2021-03" db="EMBL/GenBank/DDBJ databases">
        <title>Comparative genomics and phylogenomic investigation of the class Geoglossomycetes provide insights into ecological specialization and systematics.</title>
        <authorList>
            <person name="Melie T."/>
            <person name="Pirro S."/>
            <person name="Miller A.N."/>
            <person name="Quandt A."/>
        </authorList>
    </citation>
    <scope>NUCLEOTIDE SEQUENCE</scope>
    <source>
        <strain evidence="1">GBOQ0MN5Z8</strain>
    </source>
</reference>
<dbReference type="OrthoDB" id="2316594at2759"/>
<evidence type="ECO:0000313" key="1">
    <source>
        <dbReference type="EMBL" id="KAH0544745.1"/>
    </source>
</evidence>
<comment type="caution">
    <text evidence="1">The sequence shown here is derived from an EMBL/GenBank/DDBJ whole genome shotgun (WGS) entry which is preliminary data.</text>
</comment>
<gene>
    <name evidence="1" type="ORF">FGG08_001112</name>
</gene>
<dbReference type="InterPro" id="IPR027417">
    <property type="entry name" value="P-loop_NTPase"/>
</dbReference>
<proteinExistence type="predicted"/>
<name>A0A9P8IBV3_9PEZI</name>
<keyword evidence="2" id="KW-1185">Reference proteome</keyword>
<dbReference type="AlphaFoldDB" id="A0A9P8IBV3"/>